<reference evidence="3" key="1">
    <citation type="submission" date="2022-07" db="EMBL/GenBank/DDBJ databases">
        <authorList>
            <person name="Macas J."/>
            <person name="Novak P."/>
            <person name="Neumann P."/>
        </authorList>
    </citation>
    <scope>NUCLEOTIDE SEQUENCE</scope>
</reference>
<sequence>MAPPKRTYTAMFVFFYMSSYIFQSHGSLDIGVGPSGGFPTDGDSDDRVSVSLYYESLCPYCANFIVNKLVRLFTTDLGSIVNLRLIPWGNTQTAPNHGWICQHGPDECLLNLVEACAISSWSNLIQEIMQFRFVYCIELLHLENRHSDWKSCFAATGLSEIPVRDCFNNGVGILLEQGYAAETASLIPTHRFVPWVLVNNQPLQEDYENFEAYICSAYNGSRTPQACSQQALSVGSNMVKTSSITPSGFCLRE</sequence>
<comment type="similarity">
    <text evidence="1">Belongs to the GILT family.</text>
</comment>
<dbReference type="GO" id="GO:0016671">
    <property type="term" value="F:oxidoreductase activity, acting on a sulfur group of donors, disulfide as acceptor"/>
    <property type="evidence" value="ECO:0007669"/>
    <property type="project" value="InterPro"/>
</dbReference>
<keyword evidence="2" id="KW-0325">Glycoprotein</keyword>
<evidence type="ECO:0000256" key="1">
    <source>
        <dbReference type="ARBA" id="ARBA00005679"/>
    </source>
</evidence>
<proteinExistence type="inferred from homology"/>
<accession>A0AAV0D318</accession>
<keyword evidence="4" id="KW-1185">Reference proteome</keyword>
<dbReference type="InterPro" id="IPR004911">
    <property type="entry name" value="Interferon-induced_GILT"/>
</dbReference>
<name>A0AAV0D318_9ASTE</name>
<dbReference type="Pfam" id="PF03227">
    <property type="entry name" value="GILT"/>
    <property type="match status" value="1"/>
</dbReference>
<dbReference type="Proteomes" id="UP001152523">
    <property type="component" value="Unassembled WGS sequence"/>
</dbReference>
<dbReference type="PANTHER" id="PTHR13234:SF48">
    <property type="entry name" value="GAMMA INTERFERON RESPONSIVE LYSOSOMAL THIOL (GILT) REDUCTASE FAMILY PROTEIN"/>
    <property type="match status" value="1"/>
</dbReference>
<evidence type="ECO:0008006" key="5">
    <source>
        <dbReference type="Google" id="ProtNLM"/>
    </source>
</evidence>
<evidence type="ECO:0000313" key="3">
    <source>
        <dbReference type="EMBL" id="CAH9088987.1"/>
    </source>
</evidence>
<evidence type="ECO:0000313" key="4">
    <source>
        <dbReference type="Proteomes" id="UP001152523"/>
    </source>
</evidence>
<protein>
    <recommendedName>
        <fullName evidence="5">Gamma-interferon-inducible lysosomal thiol reductase</fullName>
    </recommendedName>
</protein>
<dbReference type="PANTHER" id="PTHR13234">
    <property type="entry name" value="GAMMA-INTERFERON INDUCIBLE LYSOSOMAL THIOL REDUCTASE GILT"/>
    <property type="match status" value="1"/>
</dbReference>
<comment type="caution">
    <text evidence="3">The sequence shown here is derived from an EMBL/GenBank/DDBJ whole genome shotgun (WGS) entry which is preliminary data.</text>
</comment>
<dbReference type="EMBL" id="CAMAPF010000060">
    <property type="protein sequence ID" value="CAH9088987.1"/>
    <property type="molecule type" value="Genomic_DNA"/>
</dbReference>
<organism evidence="3 4">
    <name type="scientific">Cuscuta epithymum</name>
    <dbReference type="NCBI Taxonomy" id="186058"/>
    <lineage>
        <taxon>Eukaryota</taxon>
        <taxon>Viridiplantae</taxon>
        <taxon>Streptophyta</taxon>
        <taxon>Embryophyta</taxon>
        <taxon>Tracheophyta</taxon>
        <taxon>Spermatophyta</taxon>
        <taxon>Magnoliopsida</taxon>
        <taxon>eudicotyledons</taxon>
        <taxon>Gunneridae</taxon>
        <taxon>Pentapetalae</taxon>
        <taxon>asterids</taxon>
        <taxon>lamiids</taxon>
        <taxon>Solanales</taxon>
        <taxon>Convolvulaceae</taxon>
        <taxon>Cuscuteae</taxon>
        <taxon>Cuscuta</taxon>
        <taxon>Cuscuta subgen. Cuscuta</taxon>
    </lineage>
</organism>
<gene>
    <name evidence="3" type="ORF">CEPIT_LOCUS10727</name>
</gene>
<dbReference type="AlphaFoldDB" id="A0AAV0D318"/>
<evidence type="ECO:0000256" key="2">
    <source>
        <dbReference type="ARBA" id="ARBA00023180"/>
    </source>
</evidence>